<feature type="transmembrane region" description="Helical" evidence="1">
    <location>
        <begin position="12"/>
        <end position="33"/>
    </location>
</feature>
<keyword evidence="1" id="KW-0472">Membrane</keyword>
<feature type="transmembrane region" description="Helical" evidence="1">
    <location>
        <begin position="700"/>
        <end position="719"/>
    </location>
</feature>
<dbReference type="AlphaFoldDB" id="A0A081QYD6"/>
<feature type="transmembrane region" description="Helical" evidence="1">
    <location>
        <begin position="675"/>
        <end position="694"/>
    </location>
</feature>
<gene>
    <name evidence="2" type="ORF">SK608_1051</name>
</gene>
<organism evidence="2 3">
    <name type="scientific">Streptococcus mitis</name>
    <dbReference type="NCBI Taxonomy" id="28037"/>
    <lineage>
        <taxon>Bacteria</taxon>
        <taxon>Bacillati</taxon>
        <taxon>Bacillota</taxon>
        <taxon>Bacilli</taxon>
        <taxon>Lactobacillales</taxon>
        <taxon>Streptococcaceae</taxon>
        <taxon>Streptococcus</taxon>
        <taxon>Streptococcus mitis group</taxon>
    </lineage>
</organism>
<name>A0A081QYD6_STRMT</name>
<feature type="transmembrane region" description="Helical" evidence="1">
    <location>
        <begin position="342"/>
        <end position="365"/>
    </location>
</feature>
<evidence type="ECO:0000256" key="1">
    <source>
        <dbReference type="SAM" id="Phobius"/>
    </source>
</evidence>
<protein>
    <submittedName>
        <fullName evidence="2">Membrane protein</fullName>
    </submittedName>
</protein>
<sequence length="732" mass="84308">MSYNNIFLGKLKYLALFLVAVQSILFALTAIFFTGVSYQETWQHYNQNNRTITLYLQKLSPIQQEKAFYYLNERSDLAVWTHRVIQDSKGNGIQKHYIDAMGNSDYFSDFNYHHSNILTKSQLKVLLEHEDSKKTIGIAEASHDTLYELPRPLFTVPIVIDRLEQVYQKTNTLTGIYHVNGLESETDKSEFIKQFASATDLSEENFLQEKFGSRRDYGLVPFVLIGLLLFTMLTLLILLLVIVLQAYEKFGSLTLLGWSRNEFWLALFKPIIYPSVLSTPILAVGIWWLTGWSQVSYYILIPIMGHIVFSMFALATILIIPSLIVYSVTALSTIHKRFPSRLLTILGISSYIALSSILIATSYSLDGPLYRFMDNVHIARAWKSVENMQVIDSFSEGDDLGTLAGTSNTLELSMYHLYTKIGHDEGVYLIHSQYYGQDFLANVTAYQNLPSKPFWYLVYSYNYLTELGFQFSEEELNEIRSGSRLYLIPDSYTTEEQQRMRAYLEESVKVYDGDVETPFTQNRQFIYKSYSTTKDIFLWSTNLQQGVTSKEPIIFVASPENLYFKESANLVVSGFNGYLKIRNQNILTRVKEEITTHFPDLMDNDIQFTPVRRYIDGRQKELSYTFYLFGSLILAVLISLTSILIALVLMYRITYQDRLIVQYFLGFGLWARYKGIMILVIVSAIIEVLISFLLKTKLGIVSAALSLCLQSVLLYGFLLRKEQQKILNIFKE</sequence>
<evidence type="ECO:0000313" key="3">
    <source>
        <dbReference type="Proteomes" id="UP000028022"/>
    </source>
</evidence>
<feature type="transmembrane region" description="Helical" evidence="1">
    <location>
        <begin position="295"/>
        <end position="321"/>
    </location>
</feature>
<feature type="transmembrane region" description="Helical" evidence="1">
    <location>
        <begin position="626"/>
        <end position="654"/>
    </location>
</feature>
<keyword evidence="1" id="KW-0812">Transmembrane</keyword>
<proteinExistence type="predicted"/>
<comment type="caution">
    <text evidence="2">The sequence shown here is derived from an EMBL/GenBank/DDBJ whole genome shotgun (WGS) entry which is preliminary data.</text>
</comment>
<dbReference type="Proteomes" id="UP000028022">
    <property type="component" value="Unassembled WGS sequence"/>
</dbReference>
<feature type="transmembrane region" description="Helical" evidence="1">
    <location>
        <begin position="219"/>
        <end position="244"/>
    </location>
</feature>
<feature type="transmembrane region" description="Helical" evidence="1">
    <location>
        <begin position="264"/>
        <end position="289"/>
    </location>
</feature>
<keyword evidence="1" id="KW-1133">Transmembrane helix</keyword>
<reference evidence="2 3" key="1">
    <citation type="submission" date="2014-05" db="EMBL/GenBank/DDBJ databases">
        <authorList>
            <person name="Daugherty S.C."/>
            <person name="Tallon L.J."/>
            <person name="Sadzewicz L."/>
            <person name="Kilian M."/>
            <person name="Tettelin H."/>
        </authorList>
    </citation>
    <scope>NUCLEOTIDE SEQUENCE [LARGE SCALE GENOMIC DNA]</scope>
    <source>
        <strain evidence="2 3">SK608</strain>
    </source>
</reference>
<dbReference type="EMBL" id="JPFZ01000009">
    <property type="protein sequence ID" value="KEQ47959.1"/>
    <property type="molecule type" value="Genomic_DNA"/>
</dbReference>
<accession>A0A081QYD6</accession>
<evidence type="ECO:0000313" key="2">
    <source>
        <dbReference type="EMBL" id="KEQ47959.1"/>
    </source>
</evidence>